<comment type="caution">
    <text evidence="2">The sequence shown here is derived from an EMBL/GenBank/DDBJ whole genome shotgun (WGS) entry which is preliminary data.</text>
</comment>
<feature type="domain" description="Pseudouridine synthase RsuA/RluA-like" evidence="1">
    <location>
        <begin position="2"/>
        <end position="151"/>
    </location>
</feature>
<protein>
    <submittedName>
        <fullName evidence="2">RluA family pseudouridine synthase</fullName>
    </submittedName>
</protein>
<accession>A0A839HF07</accession>
<organism evidence="2 3">
    <name type="scientific">Aquariibacter albus</name>
    <dbReference type="NCBI Taxonomy" id="2759899"/>
    <lineage>
        <taxon>Bacteria</taxon>
        <taxon>Pseudomonadati</taxon>
        <taxon>Pseudomonadota</taxon>
        <taxon>Betaproteobacteria</taxon>
        <taxon>Burkholderiales</taxon>
        <taxon>Sphaerotilaceae</taxon>
        <taxon>Aquariibacter</taxon>
    </lineage>
</organism>
<reference evidence="2 3" key="1">
    <citation type="submission" date="2020-08" db="EMBL/GenBank/DDBJ databases">
        <title>Aquariorum lacteus gen. nov., sp. nov., a new member of the family Comamonadaceae, isolated from freshwater aquarium.</title>
        <authorList>
            <person name="Chun S.-J."/>
        </authorList>
    </citation>
    <scope>NUCLEOTIDE SEQUENCE [LARGE SCALE GENOMIC DNA]</scope>
    <source>
        <strain evidence="2 3">SJAQ100</strain>
    </source>
</reference>
<dbReference type="GO" id="GO:0009982">
    <property type="term" value="F:pseudouridine synthase activity"/>
    <property type="evidence" value="ECO:0007669"/>
    <property type="project" value="InterPro"/>
</dbReference>
<dbReference type="PANTHER" id="PTHR21600:SF89">
    <property type="entry name" value="RIBOSOMAL LARGE SUBUNIT PSEUDOURIDINE SYNTHASE A"/>
    <property type="match status" value="1"/>
</dbReference>
<dbReference type="Proteomes" id="UP000586093">
    <property type="component" value="Unassembled WGS sequence"/>
</dbReference>
<dbReference type="RefSeq" id="WP_182662913.1">
    <property type="nucleotide sequence ID" value="NZ_JACIVI010000001.1"/>
</dbReference>
<dbReference type="InterPro" id="IPR020103">
    <property type="entry name" value="PsdUridine_synth_cat_dom_sf"/>
</dbReference>
<dbReference type="PANTHER" id="PTHR21600">
    <property type="entry name" value="MITOCHONDRIAL RNA PSEUDOURIDINE SYNTHASE"/>
    <property type="match status" value="1"/>
</dbReference>
<dbReference type="GO" id="GO:0000455">
    <property type="term" value="P:enzyme-directed rRNA pseudouridine synthesis"/>
    <property type="evidence" value="ECO:0007669"/>
    <property type="project" value="TreeGrafter"/>
</dbReference>
<dbReference type="EMBL" id="JACIVI010000001">
    <property type="protein sequence ID" value="MBB1160437.1"/>
    <property type="molecule type" value="Genomic_DNA"/>
</dbReference>
<name>A0A839HF07_9BURK</name>
<keyword evidence="3" id="KW-1185">Reference proteome</keyword>
<dbReference type="SUPFAM" id="SSF55120">
    <property type="entry name" value="Pseudouridine synthase"/>
    <property type="match status" value="1"/>
</dbReference>
<sequence>MVRKPAGLLAVPGRGEDKADCLIRRLQQHWPDALTVHRLDQPTSGLMVYARGAQAQRRLSQAFAERRVAKRYEAVVAGRLDGPGPGEAPACIDWPLSADWPRRPRQKVDPVQGKPALTRWRQLGPAPGGGTRVELLPETGRSHQLRVHLAALGHPILGDALYGDPAGAPRLLLHATRLELEHPQRGERCIWDDPAPF</sequence>
<gene>
    <name evidence="2" type="ORF">H4F90_00380</name>
</gene>
<dbReference type="GO" id="GO:0003723">
    <property type="term" value="F:RNA binding"/>
    <property type="evidence" value="ECO:0007669"/>
    <property type="project" value="InterPro"/>
</dbReference>
<evidence type="ECO:0000313" key="2">
    <source>
        <dbReference type="EMBL" id="MBB1160437.1"/>
    </source>
</evidence>
<evidence type="ECO:0000259" key="1">
    <source>
        <dbReference type="Pfam" id="PF00849"/>
    </source>
</evidence>
<dbReference type="Pfam" id="PF00849">
    <property type="entry name" value="PseudoU_synth_2"/>
    <property type="match status" value="1"/>
</dbReference>
<proteinExistence type="predicted"/>
<dbReference type="AlphaFoldDB" id="A0A839HF07"/>
<dbReference type="InterPro" id="IPR050188">
    <property type="entry name" value="RluA_PseudoU_synthase"/>
</dbReference>
<dbReference type="CDD" id="cd02869">
    <property type="entry name" value="PseudoU_synth_RluA_like"/>
    <property type="match status" value="1"/>
</dbReference>
<dbReference type="GO" id="GO:0140098">
    <property type="term" value="F:catalytic activity, acting on RNA"/>
    <property type="evidence" value="ECO:0007669"/>
    <property type="project" value="UniProtKB-ARBA"/>
</dbReference>
<evidence type="ECO:0000313" key="3">
    <source>
        <dbReference type="Proteomes" id="UP000586093"/>
    </source>
</evidence>
<dbReference type="Gene3D" id="3.30.2350.10">
    <property type="entry name" value="Pseudouridine synthase"/>
    <property type="match status" value="1"/>
</dbReference>
<dbReference type="InterPro" id="IPR006145">
    <property type="entry name" value="PsdUridine_synth_RsuA/RluA"/>
</dbReference>